<dbReference type="InterPro" id="IPR005900">
    <property type="entry name" value="6-phosphogluconolactonase_DevB"/>
</dbReference>
<proteinExistence type="inferred from homology"/>
<dbReference type="InterPro" id="IPR037171">
    <property type="entry name" value="NagB/RpiA_transferase-like"/>
</dbReference>
<evidence type="ECO:0000256" key="3">
    <source>
        <dbReference type="ARBA" id="ARBA00004961"/>
    </source>
</evidence>
<dbReference type="InterPro" id="IPR006148">
    <property type="entry name" value="Glc/Gal-6P_isomerase"/>
</dbReference>
<dbReference type="GO" id="GO:0017057">
    <property type="term" value="F:6-phosphogluconolactonase activity"/>
    <property type="evidence" value="ECO:0007669"/>
    <property type="project" value="UniProtKB-EC"/>
</dbReference>
<dbReference type="EC" id="3.1.1.31" evidence="5 7"/>
<dbReference type="EMBL" id="JBGEHV010000005">
    <property type="protein sequence ID" value="MEY8038627.1"/>
    <property type="molecule type" value="Genomic_DNA"/>
</dbReference>
<comment type="pathway">
    <text evidence="3 7">Carbohydrate degradation; pentose phosphate pathway; D-ribulose 5-phosphate from D-glucose 6-phosphate (oxidative stage): step 2/3.</text>
</comment>
<evidence type="ECO:0000259" key="8">
    <source>
        <dbReference type="Pfam" id="PF01182"/>
    </source>
</evidence>
<accession>A0ABV4CBZ3</accession>
<dbReference type="PANTHER" id="PTHR11054">
    <property type="entry name" value="6-PHOSPHOGLUCONOLACTONASE"/>
    <property type="match status" value="1"/>
</dbReference>
<dbReference type="NCBIfam" id="TIGR01198">
    <property type="entry name" value="pgl"/>
    <property type="match status" value="1"/>
</dbReference>
<name>A0ABV4CBZ3_9PSEU</name>
<evidence type="ECO:0000256" key="1">
    <source>
        <dbReference type="ARBA" id="ARBA00000832"/>
    </source>
</evidence>
<keyword evidence="10" id="KW-1185">Reference proteome</keyword>
<organism evidence="9 10">
    <name type="scientific">Saccharopolyspora cebuensis</name>
    <dbReference type="NCBI Taxonomy" id="418759"/>
    <lineage>
        <taxon>Bacteria</taxon>
        <taxon>Bacillati</taxon>
        <taxon>Actinomycetota</taxon>
        <taxon>Actinomycetes</taxon>
        <taxon>Pseudonocardiales</taxon>
        <taxon>Pseudonocardiaceae</taxon>
        <taxon>Saccharopolyspora</taxon>
    </lineage>
</organism>
<evidence type="ECO:0000256" key="2">
    <source>
        <dbReference type="ARBA" id="ARBA00002681"/>
    </source>
</evidence>
<dbReference type="RefSeq" id="WP_345362048.1">
    <property type="nucleotide sequence ID" value="NZ_BAABII010000006.1"/>
</dbReference>
<evidence type="ECO:0000256" key="7">
    <source>
        <dbReference type="RuleBase" id="RU365095"/>
    </source>
</evidence>
<reference evidence="9 10" key="1">
    <citation type="submission" date="2024-08" db="EMBL/GenBank/DDBJ databases">
        <title>Genome mining of Saccharopolyspora cebuensis PGLac3 from Nigerian medicinal plant.</title>
        <authorList>
            <person name="Ezeobiora C.E."/>
            <person name="Igbokwe N.H."/>
            <person name="Amin D.H."/>
            <person name="Mendie U.E."/>
        </authorList>
    </citation>
    <scope>NUCLEOTIDE SEQUENCE [LARGE SCALE GENOMIC DNA]</scope>
    <source>
        <strain evidence="9 10">PGLac3</strain>
    </source>
</reference>
<evidence type="ECO:0000256" key="5">
    <source>
        <dbReference type="ARBA" id="ARBA00013198"/>
    </source>
</evidence>
<dbReference type="Gene3D" id="3.40.50.1360">
    <property type="match status" value="1"/>
</dbReference>
<dbReference type="PANTHER" id="PTHR11054:SF0">
    <property type="entry name" value="6-PHOSPHOGLUCONOLACTONASE"/>
    <property type="match status" value="1"/>
</dbReference>
<dbReference type="SUPFAM" id="SSF100950">
    <property type="entry name" value="NagB/RpiA/CoA transferase-like"/>
    <property type="match status" value="1"/>
</dbReference>
<dbReference type="Pfam" id="PF01182">
    <property type="entry name" value="Glucosamine_iso"/>
    <property type="match status" value="1"/>
</dbReference>
<comment type="caution">
    <text evidence="9">The sequence shown here is derived from an EMBL/GenBank/DDBJ whole genome shotgun (WGS) entry which is preliminary data.</text>
</comment>
<evidence type="ECO:0000256" key="6">
    <source>
        <dbReference type="ARBA" id="ARBA00020337"/>
    </source>
</evidence>
<evidence type="ECO:0000313" key="9">
    <source>
        <dbReference type="EMBL" id="MEY8038627.1"/>
    </source>
</evidence>
<comment type="function">
    <text evidence="2 7">Hydrolysis of 6-phosphogluconolactone to 6-phosphogluconate.</text>
</comment>
<dbReference type="Proteomes" id="UP001564626">
    <property type="component" value="Unassembled WGS sequence"/>
</dbReference>
<comment type="catalytic activity">
    <reaction evidence="1 7">
        <text>6-phospho-D-glucono-1,5-lactone + H2O = 6-phospho-D-gluconate + H(+)</text>
        <dbReference type="Rhea" id="RHEA:12556"/>
        <dbReference type="ChEBI" id="CHEBI:15377"/>
        <dbReference type="ChEBI" id="CHEBI:15378"/>
        <dbReference type="ChEBI" id="CHEBI:57955"/>
        <dbReference type="ChEBI" id="CHEBI:58759"/>
        <dbReference type="EC" id="3.1.1.31"/>
    </reaction>
</comment>
<feature type="domain" description="Glucosamine/galactosamine-6-phosphate isomerase" evidence="8">
    <location>
        <begin position="10"/>
        <end position="239"/>
    </location>
</feature>
<protein>
    <recommendedName>
        <fullName evidence="6 7">6-phosphogluconolactonase</fullName>
        <shortName evidence="7">6PGL</shortName>
        <ecNumber evidence="5 7">3.1.1.31</ecNumber>
    </recommendedName>
</protein>
<sequence>MSAEVVVHDSAEVLAAATAARLITALVDAQSARGTASVVLTGGGTGIRILEEVRRSPARDAVRWDHVEFFWGDERFLPAGDPERNETQARQALLDHVGVDPERVHPMAASDGKFGDDVDAAALHYAEVLAATARPATDVEVPVFDVLLLGVGEEGHTASLFPGTPEVREDVRTTAAVRDCPKPPPTRVSLTLPAIRAAREVWLVTAGAGKADPVAAALGGAEPAEIPAAGAVGRDRTRWLLDRDAAAHLAS</sequence>
<evidence type="ECO:0000313" key="10">
    <source>
        <dbReference type="Proteomes" id="UP001564626"/>
    </source>
</evidence>
<comment type="similarity">
    <text evidence="4 7">Belongs to the glucosamine/galactosamine-6-phosphate isomerase family. 6-phosphogluconolactonase subfamily.</text>
</comment>
<dbReference type="CDD" id="cd01400">
    <property type="entry name" value="6PGL"/>
    <property type="match status" value="1"/>
</dbReference>
<evidence type="ECO:0000256" key="4">
    <source>
        <dbReference type="ARBA" id="ARBA00010662"/>
    </source>
</evidence>
<dbReference type="InterPro" id="IPR039104">
    <property type="entry name" value="6PGL"/>
</dbReference>
<keyword evidence="7 9" id="KW-0378">Hydrolase</keyword>
<gene>
    <name evidence="7 9" type="primary">pgl</name>
    <name evidence="9" type="ORF">AB8O55_04400</name>
</gene>